<gene>
    <name evidence="1" type="ORF">METZ01_LOCUS401127</name>
</gene>
<sequence>IGFIIIWIAVAIYLHDLSNGMLTKAEFQKAKKRLVG</sequence>
<organism evidence="1">
    <name type="scientific">marine metagenome</name>
    <dbReference type="NCBI Taxonomy" id="408172"/>
    <lineage>
        <taxon>unclassified sequences</taxon>
        <taxon>metagenomes</taxon>
        <taxon>ecological metagenomes</taxon>
    </lineage>
</organism>
<reference evidence="1" key="1">
    <citation type="submission" date="2018-05" db="EMBL/GenBank/DDBJ databases">
        <authorList>
            <person name="Lanie J.A."/>
            <person name="Ng W.-L."/>
            <person name="Kazmierczak K.M."/>
            <person name="Andrzejewski T.M."/>
            <person name="Davidsen T.M."/>
            <person name="Wayne K.J."/>
            <person name="Tettelin H."/>
            <person name="Glass J.I."/>
            <person name="Rusch D."/>
            <person name="Podicherti R."/>
            <person name="Tsui H.-C.T."/>
            <person name="Winkler M.E."/>
        </authorList>
    </citation>
    <scope>NUCLEOTIDE SEQUENCE</scope>
</reference>
<accession>A0A382VP54</accession>
<name>A0A382VP54_9ZZZZ</name>
<dbReference type="EMBL" id="UINC01153512">
    <property type="protein sequence ID" value="SVD48273.1"/>
    <property type="molecule type" value="Genomic_DNA"/>
</dbReference>
<dbReference type="AlphaFoldDB" id="A0A382VP54"/>
<evidence type="ECO:0000313" key="1">
    <source>
        <dbReference type="EMBL" id="SVD48273.1"/>
    </source>
</evidence>
<protein>
    <submittedName>
        <fullName evidence="1">Uncharacterized protein</fullName>
    </submittedName>
</protein>
<proteinExistence type="predicted"/>
<feature type="non-terminal residue" evidence="1">
    <location>
        <position position="1"/>
    </location>
</feature>